<dbReference type="Proteomes" id="UP000011668">
    <property type="component" value="Unassembled WGS sequence"/>
</dbReference>
<sequence length="217" mass="23945">MSRCPMIDRRVKRGCQSAAGKASADQPTECLNDTRSDAMAFNPDAELNLIELYYATENTKYLAGNVSLCCTSMRDARNYPAGSQICLELTLVIWSNHVSCQQNMGSHNACRFVPMLRHIEHTVNCSVADAGQCGASHEKSRGFDTIDVQADPSSMDQVVVWSIVCSRLILSGRSWYDKSHDSYSGLEMSTLPRLNPPDEGSSWAICKEEGRSPDLDP</sequence>
<feature type="compositionally biased region" description="Basic and acidic residues" evidence="1">
    <location>
        <begin position="206"/>
        <end position="217"/>
    </location>
</feature>
<reference evidence="2 3" key="1">
    <citation type="journal article" date="2013" name="Nat. Commun.">
        <title>The evolution and pathogenic mechanisms of the rice sheath blight pathogen.</title>
        <authorList>
            <person name="Zheng A."/>
            <person name="Lin R."/>
            <person name="Xu L."/>
            <person name="Qin P."/>
            <person name="Tang C."/>
            <person name="Ai P."/>
            <person name="Zhang D."/>
            <person name="Liu Y."/>
            <person name="Sun Z."/>
            <person name="Feng H."/>
            <person name="Wang Y."/>
            <person name="Chen Y."/>
            <person name="Liang X."/>
            <person name="Fu R."/>
            <person name="Li Q."/>
            <person name="Zhang J."/>
            <person name="Yu X."/>
            <person name="Xie Z."/>
            <person name="Ding L."/>
            <person name="Guan P."/>
            <person name="Tang J."/>
            <person name="Liang Y."/>
            <person name="Wang S."/>
            <person name="Deng Q."/>
            <person name="Li S."/>
            <person name="Zhu J."/>
            <person name="Wang L."/>
            <person name="Liu H."/>
            <person name="Li P."/>
        </authorList>
    </citation>
    <scope>NUCLEOTIDE SEQUENCE [LARGE SCALE GENOMIC DNA]</scope>
    <source>
        <strain evidence="3">AG-1 IA</strain>
    </source>
</reference>
<protein>
    <submittedName>
        <fullName evidence="2">Uncharacterized protein</fullName>
    </submittedName>
</protein>
<comment type="caution">
    <text evidence="2">The sequence shown here is derived from an EMBL/GenBank/DDBJ whole genome shotgun (WGS) entry which is preliminary data.</text>
</comment>
<dbReference type="AlphaFoldDB" id="L8WKQ2"/>
<evidence type="ECO:0000256" key="1">
    <source>
        <dbReference type="SAM" id="MobiDB-lite"/>
    </source>
</evidence>
<accession>L8WKQ2</accession>
<dbReference type="HOGENOM" id="CLU_1273031_0_0_1"/>
<keyword evidence="3" id="KW-1185">Reference proteome</keyword>
<evidence type="ECO:0000313" key="3">
    <source>
        <dbReference type="Proteomes" id="UP000011668"/>
    </source>
</evidence>
<dbReference type="OrthoDB" id="3229702at2759"/>
<dbReference type="EMBL" id="AFRT01002929">
    <property type="protein sequence ID" value="ELU36944.1"/>
    <property type="molecule type" value="Genomic_DNA"/>
</dbReference>
<proteinExistence type="predicted"/>
<gene>
    <name evidence="2" type="ORF">AG1IA_09026</name>
</gene>
<name>L8WKQ2_THACA</name>
<organism evidence="2 3">
    <name type="scientific">Thanatephorus cucumeris (strain AG1-IA)</name>
    <name type="common">Rice sheath blight fungus</name>
    <name type="synonym">Rhizoctonia solani</name>
    <dbReference type="NCBI Taxonomy" id="983506"/>
    <lineage>
        <taxon>Eukaryota</taxon>
        <taxon>Fungi</taxon>
        <taxon>Dikarya</taxon>
        <taxon>Basidiomycota</taxon>
        <taxon>Agaricomycotina</taxon>
        <taxon>Agaricomycetes</taxon>
        <taxon>Cantharellales</taxon>
        <taxon>Ceratobasidiaceae</taxon>
        <taxon>Rhizoctonia</taxon>
        <taxon>Rhizoctonia solani AG-1</taxon>
    </lineage>
</organism>
<evidence type="ECO:0000313" key="2">
    <source>
        <dbReference type="EMBL" id="ELU36944.1"/>
    </source>
</evidence>
<feature type="region of interest" description="Disordered" evidence="1">
    <location>
        <begin position="191"/>
        <end position="217"/>
    </location>
</feature>